<proteinExistence type="predicted"/>
<reference evidence="3" key="1">
    <citation type="submission" date="2012-03" db="EMBL/GenBank/DDBJ databases">
        <title>The complete genome of Sweet potato C6 virus and its phylogenetic relationship to other Carlaviruses.</title>
        <authorList>
            <person name="Fuentes S."/>
            <person name="De Souza J."/>
            <person name="Cuellar W."/>
            <person name="Savenkov E."/>
            <person name="Kreuze J."/>
        </authorList>
    </citation>
    <scope>NUCLEOTIDE SEQUENCE</scope>
</reference>
<keyword evidence="4" id="KW-1185">Reference proteome</keyword>
<evidence type="ECO:0000313" key="3">
    <source>
        <dbReference type="EMBL" id="AGH32541.1"/>
    </source>
</evidence>
<name>J7GLW0_9VIRU</name>
<evidence type="ECO:0000313" key="4">
    <source>
        <dbReference type="Proteomes" id="UP000204548"/>
    </source>
</evidence>
<dbReference type="OrthoDB" id="16070at10239"/>
<dbReference type="PROSITE" id="PS51657">
    <property type="entry name" value="PSRV_HELICASE"/>
    <property type="match status" value="1"/>
</dbReference>
<dbReference type="KEGG" id="vg:13455347"/>
<reference evidence="2 4" key="2">
    <citation type="submission" date="2012-06" db="EMBL/GenBank/DDBJ databases">
        <title>New Carlavirus infecting sweet potato.</title>
        <authorList>
            <person name="Kreuze J.F."/>
            <person name="Cuellar W."/>
            <person name="De Souza J."/>
            <person name="Fuentes S."/>
            <person name="Savenkov E."/>
        </authorList>
    </citation>
    <scope>NUCLEOTIDE SEQUENCE [LARGE SCALE GENOMIC DNA]</scope>
    <source>
        <strain evidence="2">Sosa 29</strain>
    </source>
</reference>
<protein>
    <submittedName>
        <fullName evidence="2">TGB1</fullName>
    </submittedName>
    <submittedName>
        <fullName evidence="3">Triple gene block protein 1</fullName>
    </submittedName>
</protein>
<dbReference type="Pfam" id="PF01443">
    <property type="entry name" value="Viral_helicase1"/>
    <property type="match status" value="1"/>
</dbReference>
<dbReference type="InterPro" id="IPR027351">
    <property type="entry name" value="(+)RNA_virus_helicase_core_dom"/>
</dbReference>
<dbReference type="GeneID" id="13455347"/>
<dbReference type="GO" id="GO:0005524">
    <property type="term" value="F:ATP binding"/>
    <property type="evidence" value="ECO:0007669"/>
    <property type="project" value="InterPro"/>
</dbReference>
<dbReference type="EMBL" id="JQ814719">
    <property type="protein sequence ID" value="AGH32541.1"/>
    <property type="molecule type" value="Genomic_RNA"/>
</dbReference>
<evidence type="ECO:0000259" key="1">
    <source>
        <dbReference type="PROSITE" id="PS51657"/>
    </source>
</evidence>
<dbReference type="EMBL" id="JX212747">
    <property type="protein sequence ID" value="AFP73389.1"/>
    <property type="molecule type" value="Genomic_RNA"/>
</dbReference>
<sequence>MDVIVKKLRSRGFTFNKPIEGSFLVVNCVPGAGKSSLIRELIEEDSRFEAFTFGHPDKPNVTNCFIKSSDEIRSRQFAIVDEYTEGDFRKFDPIAIFGDPCQSTAFKEPNLICNYFSTRTFRFGKATAALLRSLGFNIWADKEDTVEIGHIFEREPEGQIVCYEPEIQRLVERHSGFALTVEDIRGITEDVVTFITSETKFDNKHSALIYLCLTRHMSKLLILTPDGSYTSS</sequence>
<evidence type="ECO:0000313" key="2">
    <source>
        <dbReference type="EMBL" id="AFP73389.1"/>
    </source>
</evidence>
<dbReference type="Proteomes" id="UP000204548">
    <property type="component" value="Segment"/>
</dbReference>
<dbReference type="RefSeq" id="YP_006589920.1">
    <property type="nucleotide sequence ID" value="NC_018448.1"/>
</dbReference>
<accession>J7GLW0</accession>
<organism evidence="2 4">
    <name type="scientific">Sweet potato C6 virus</name>
    <dbReference type="NCBI Taxonomy" id="1307958"/>
    <lineage>
        <taxon>Viruses</taxon>
        <taxon>Riboviria</taxon>
        <taxon>Orthornavirae</taxon>
        <taxon>Kitrinoviricota</taxon>
        <taxon>Alsuviricetes</taxon>
        <taxon>Tymovirales</taxon>
        <taxon>Betaflexiviridae</taxon>
        <taxon>Quinvirinae</taxon>
        <taxon>Carlavirus</taxon>
        <taxon>Carlavirus ipomoeae</taxon>
    </lineage>
</organism>
<feature type="domain" description="(+)RNA virus helicase C-terminal" evidence="1">
    <location>
        <begin position="1"/>
        <end position="232"/>
    </location>
</feature>